<dbReference type="AlphaFoldDB" id="A0A1G5HBV2"/>
<dbReference type="SUPFAM" id="SSF102400">
    <property type="entry name" value="DNA polymerase III chi subunit"/>
    <property type="match status" value="1"/>
</dbReference>
<gene>
    <name evidence="1" type="ORF">SAMN05661077_2676</name>
</gene>
<evidence type="ECO:0000313" key="1">
    <source>
        <dbReference type="EMBL" id="SCY61151.1"/>
    </source>
</evidence>
<protein>
    <submittedName>
        <fullName evidence="1">DNA polymerase III, chi subunit</fullName>
    </submittedName>
</protein>
<dbReference type="EMBL" id="FMUN01000008">
    <property type="protein sequence ID" value="SCY61151.1"/>
    <property type="molecule type" value="Genomic_DNA"/>
</dbReference>
<evidence type="ECO:0000313" key="2">
    <source>
        <dbReference type="Proteomes" id="UP000183104"/>
    </source>
</evidence>
<dbReference type="Proteomes" id="UP000183104">
    <property type="component" value="Unassembled WGS sequence"/>
</dbReference>
<organism evidence="1 2">
    <name type="scientific">Thiohalorhabdus denitrificans</name>
    <dbReference type="NCBI Taxonomy" id="381306"/>
    <lineage>
        <taxon>Bacteria</taxon>
        <taxon>Pseudomonadati</taxon>
        <taxon>Pseudomonadota</taxon>
        <taxon>Gammaproteobacteria</taxon>
        <taxon>Thiohalorhabdales</taxon>
        <taxon>Thiohalorhabdaceae</taxon>
        <taxon>Thiohalorhabdus</taxon>
    </lineage>
</organism>
<proteinExistence type="predicted"/>
<dbReference type="GO" id="GO:0032298">
    <property type="term" value="P:positive regulation of DNA-templated DNA replication initiation"/>
    <property type="evidence" value="ECO:0007669"/>
    <property type="project" value="TreeGrafter"/>
</dbReference>
<reference evidence="2" key="1">
    <citation type="submission" date="2016-10" db="EMBL/GenBank/DDBJ databases">
        <authorList>
            <person name="Varghese N."/>
        </authorList>
    </citation>
    <scope>NUCLEOTIDE SEQUENCE [LARGE SCALE GENOMIC DNA]</scope>
    <source>
        <strain evidence="2">HL 19</strain>
    </source>
</reference>
<dbReference type="InterPro" id="IPR036768">
    <property type="entry name" value="PolIII_chi_sf"/>
</dbReference>
<sequence>MTTRVDFFRLGGEDGDAVPRAACMVAGKAYASGYGVLVLATSEALLSDLDTRLWTYRAGSFVPHARLEHRDPEAPEPVVLASDCADPGGAQVLVCASPPPMECLSGFQRVAEFVPPDSAGREAARSRYKAYRESGFELHTHDLRVN</sequence>
<name>A0A1G5HBV2_9GAMM</name>
<dbReference type="InterPro" id="IPR007459">
    <property type="entry name" value="DNA_pol3_chi"/>
</dbReference>
<dbReference type="PANTHER" id="PTHR38767">
    <property type="entry name" value="DNA POLYMERASE III SUBUNIT CHI"/>
    <property type="match status" value="1"/>
</dbReference>
<dbReference type="PANTHER" id="PTHR38767:SF1">
    <property type="entry name" value="DNA POLYMERASE III SUBUNIT CHI"/>
    <property type="match status" value="1"/>
</dbReference>
<dbReference type="Pfam" id="PF04364">
    <property type="entry name" value="DNA_pol3_chi"/>
    <property type="match status" value="1"/>
</dbReference>
<dbReference type="GO" id="GO:0006260">
    <property type="term" value="P:DNA replication"/>
    <property type="evidence" value="ECO:0007669"/>
    <property type="project" value="InterPro"/>
</dbReference>
<dbReference type="Gene3D" id="3.40.50.10110">
    <property type="entry name" value="DNA polymerase III subunit chi"/>
    <property type="match status" value="1"/>
</dbReference>
<dbReference type="RefSeq" id="WP_054965819.1">
    <property type="nucleotide sequence ID" value="NZ_FMUN01000008.1"/>
</dbReference>
<accession>A0A1G5HBV2</accession>
<dbReference type="GO" id="GO:0003677">
    <property type="term" value="F:DNA binding"/>
    <property type="evidence" value="ECO:0007669"/>
    <property type="project" value="InterPro"/>
</dbReference>
<dbReference type="GO" id="GO:0003887">
    <property type="term" value="F:DNA-directed DNA polymerase activity"/>
    <property type="evidence" value="ECO:0007669"/>
    <property type="project" value="InterPro"/>
</dbReference>
<dbReference type="OrthoDB" id="5297568at2"/>
<keyword evidence="2" id="KW-1185">Reference proteome</keyword>